<dbReference type="AlphaFoldDB" id="M1DBK7"/>
<keyword evidence="3" id="KW-1185">Reference proteome</keyword>
<organism evidence="2 3">
    <name type="scientific">Solanum tuberosum</name>
    <name type="common">Potato</name>
    <dbReference type="NCBI Taxonomy" id="4113"/>
    <lineage>
        <taxon>Eukaryota</taxon>
        <taxon>Viridiplantae</taxon>
        <taxon>Streptophyta</taxon>
        <taxon>Embryophyta</taxon>
        <taxon>Tracheophyta</taxon>
        <taxon>Spermatophyta</taxon>
        <taxon>Magnoliopsida</taxon>
        <taxon>eudicotyledons</taxon>
        <taxon>Gunneridae</taxon>
        <taxon>Pentapetalae</taxon>
        <taxon>asterids</taxon>
        <taxon>lamiids</taxon>
        <taxon>Solanales</taxon>
        <taxon>Solanaceae</taxon>
        <taxon>Solanoideae</taxon>
        <taxon>Solaneae</taxon>
        <taxon>Solanum</taxon>
    </lineage>
</organism>
<evidence type="ECO:0008006" key="4">
    <source>
        <dbReference type="Google" id="ProtNLM"/>
    </source>
</evidence>
<reference evidence="2" key="2">
    <citation type="submission" date="2015-06" db="UniProtKB">
        <authorList>
            <consortium name="EnsemblPlants"/>
        </authorList>
    </citation>
    <scope>IDENTIFICATION</scope>
    <source>
        <strain evidence="2">DM1-3 516 R44</strain>
    </source>
</reference>
<dbReference type="Proteomes" id="UP000011115">
    <property type="component" value="Unassembled WGS sequence"/>
</dbReference>
<evidence type="ECO:0000256" key="1">
    <source>
        <dbReference type="SAM" id="MobiDB-lite"/>
    </source>
</evidence>
<name>M1DBK7_SOLTU</name>
<protein>
    <recommendedName>
        <fullName evidence="4">Integrase core domain containing protein</fullName>
    </recommendedName>
</protein>
<dbReference type="EnsemblPlants" id="PGSC0003DMT400086366">
    <property type="protein sequence ID" value="PGSC0003DMT400086366"/>
    <property type="gene ID" value="PGSC0003DMG400035937"/>
</dbReference>
<accession>M1DBK7</accession>
<evidence type="ECO:0000313" key="2">
    <source>
        <dbReference type="EnsemblPlants" id="PGSC0003DMT400086366"/>
    </source>
</evidence>
<sequence length="187" mass="19887">MAKIMTQLDMLSKIVMGVGARSVNVVGVGCAYPYESKFEALYNEEVGKIEIVNGGTVIYIGRMGKRIDLTRSKAAERTIPAQEKTKGITINEDTTISRGKATKLPTTGGKGKGKRSISDRKITIRDPNVPLWAWGFCAAVHVFLEDSHVTTLSGSGTAVPPEVTPSTDAQTQIDASGTDAQTDGATV</sequence>
<feature type="compositionally biased region" description="Polar residues" evidence="1">
    <location>
        <begin position="164"/>
        <end position="187"/>
    </location>
</feature>
<proteinExistence type="predicted"/>
<dbReference type="PaxDb" id="4113-PGSC0003DMT400086366"/>
<dbReference type="Gramene" id="PGSC0003DMT400086366">
    <property type="protein sequence ID" value="PGSC0003DMT400086366"/>
    <property type="gene ID" value="PGSC0003DMG400035937"/>
</dbReference>
<dbReference type="HOGENOM" id="CLU_029307_7_1_1"/>
<reference evidence="3" key="1">
    <citation type="journal article" date="2011" name="Nature">
        <title>Genome sequence and analysis of the tuber crop potato.</title>
        <authorList>
            <consortium name="The Potato Genome Sequencing Consortium"/>
        </authorList>
    </citation>
    <scope>NUCLEOTIDE SEQUENCE [LARGE SCALE GENOMIC DNA]</scope>
    <source>
        <strain evidence="3">cv. DM1-3 516 R44</strain>
    </source>
</reference>
<feature type="region of interest" description="Disordered" evidence="1">
    <location>
        <begin position="151"/>
        <end position="187"/>
    </location>
</feature>
<dbReference type="InParanoid" id="M1DBK7"/>
<evidence type="ECO:0000313" key="3">
    <source>
        <dbReference type="Proteomes" id="UP000011115"/>
    </source>
</evidence>